<organism evidence="5 6">
    <name type="scientific">Nonomuraea typhae</name>
    <dbReference type="NCBI Taxonomy" id="2603600"/>
    <lineage>
        <taxon>Bacteria</taxon>
        <taxon>Bacillati</taxon>
        <taxon>Actinomycetota</taxon>
        <taxon>Actinomycetes</taxon>
        <taxon>Streptosporangiales</taxon>
        <taxon>Streptosporangiaceae</taxon>
        <taxon>Nonomuraea</taxon>
    </lineage>
</organism>
<dbReference type="InterPro" id="IPR029058">
    <property type="entry name" value="AB_hydrolase_fold"/>
</dbReference>
<evidence type="ECO:0000313" key="5">
    <source>
        <dbReference type="EMBL" id="MFI6498115.1"/>
    </source>
</evidence>
<dbReference type="Pfam" id="PF00135">
    <property type="entry name" value="COesterase"/>
    <property type="match status" value="1"/>
</dbReference>
<proteinExistence type="inferred from homology"/>
<dbReference type="PANTHER" id="PTHR11559">
    <property type="entry name" value="CARBOXYLESTERASE"/>
    <property type="match status" value="1"/>
</dbReference>
<evidence type="ECO:0000256" key="1">
    <source>
        <dbReference type="ARBA" id="ARBA00005964"/>
    </source>
</evidence>
<evidence type="ECO:0000256" key="2">
    <source>
        <dbReference type="ARBA" id="ARBA00022801"/>
    </source>
</evidence>
<name>A0ABW7YQB4_9ACTN</name>
<evidence type="ECO:0000256" key="3">
    <source>
        <dbReference type="RuleBase" id="RU361235"/>
    </source>
</evidence>
<dbReference type="Proteomes" id="UP001612741">
    <property type="component" value="Unassembled WGS sequence"/>
</dbReference>
<feature type="domain" description="Carboxylesterase type B" evidence="4">
    <location>
        <begin position="7"/>
        <end position="466"/>
    </location>
</feature>
<evidence type="ECO:0000259" key="4">
    <source>
        <dbReference type="Pfam" id="PF00135"/>
    </source>
</evidence>
<accession>A0ABW7YQB4</accession>
<dbReference type="InterPro" id="IPR019826">
    <property type="entry name" value="Carboxylesterase_B_AS"/>
</dbReference>
<dbReference type="EMBL" id="JBITGY010000003">
    <property type="protein sequence ID" value="MFI6498115.1"/>
    <property type="molecule type" value="Genomic_DNA"/>
</dbReference>
<reference evidence="5 6" key="1">
    <citation type="submission" date="2024-10" db="EMBL/GenBank/DDBJ databases">
        <title>The Natural Products Discovery Center: Release of the First 8490 Sequenced Strains for Exploring Actinobacteria Biosynthetic Diversity.</title>
        <authorList>
            <person name="Kalkreuter E."/>
            <person name="Kautsar S.A."/>
            <person name="Yang D."/>
            <person name="Bader C.D."/>
            <person name="Teijaro C.N."/>
            <person name="Fluegel L."/>
            <person name="Davis C.M."/>
            <person name="Simpson J.R."/>
            <person name="Lauterbach L."/>
            <person name="Steele A.D."/>
            <person name="Gui C."/>
            <person name="Meng S."/>
            <person name="Li G."/>
            <person name="Viehrig K."/>
            <person name="Ye F."/>
            <person name="Su P."/>
            <person name="Kiefer A.F."/>
            <person name="Nichols A."/>
            <person name="Cepeda A.J."/>
            <person name="Yan W."/>
            <person name="Fan B."/>
            <person name="Jiang Y."/>
            <person name="Adhikari A."/>
            <person name="Zheng C.-J."/>
            <person name="Schuster L."/>
            <person name="Cowan T.M."/>
            <person name="Smanski M.J."/>
            <person name="Chevrette M.G."/>
            <person name="De Carvalho L.P.S."/>
            <person name="Shen B."/>
        </authorList>
    </citation>
    <scope>NUCLEOTIDE SEQUENCE [LARGE SCALE GENOMIC DNA]</scope>
    <source>
        <strain evidence="5 6">NPDC050545</strain>
    </source>
</reference>
<comment type="similarity">
    <text evidence="1 3">Belongs to the type-B carboxylesterase/lipase family.</text>
</comment>
<evidence type="ECO:0000313" key="6">
    <source>
        <dbReference type="Proteomes" id="UP001612741"/>
    </source>
</evidence>
<comment type="caution">
    <text evidence="5">The sequence shown here is derived from an EMBL/GenBank/DDBJ whole genome shotgun (WGS) entry which is preliminary data.</text>
</comment>
<dbReference type="PROSITE" id="PS00122">
    <property type="entry name" value="CARBOXYLESTERASE_B_1"/>
    <property type="match status" value="1"/>
</dbReference>
<dbReference type="Gene3D" id="3.40.50.1820">
    <property type="entry name" value="alpha/beta hydrolase"/>
    <property type="match status" value="1"/>
</dbReference>
<keyword evidence="2 3" id="KW-0378">Hydrolase</keyword>
<dbReference type="SUPFAM" id="SSF53474">
    <property type="entry name" value="alpha/beta-Hydrolases"/>
    <property type="match status" value="1"/>
</dbReference>
<protein>
    <recommendedName>
        <fullName evidence="3">Carboxylic ester hydrolase</fullName>
        <ecNumber evidence="3">3.1.1.-</ecNumber>
    </recommendedName>
</protein>
<sequence>MPALSVIARTAYGTVRGRPDDRVPGVTAYLGVPYAAAPFGPDRFRAPRAPEVWDGVRDAVTFGATAPAPRSRPPFDVLMPIADIPGEHCLNLNIWTPGGEGLPVLVWLHGGGFQHGSNSYDLYGGANFARDGVVFVGVNYRLGFEGFALLPGAPANRGLRDQIAALEWVRENIAAFGGDPRNVTLVGNSAGGACVAALLSLDLGLFRRAVVQSGSAGWVQAPEDAMLVTGEAAGRLGVEPTAEGFATLDSARIAEVQGAIEGEVNAWPDPERWGPTTAAAAMSTQPVLDGDLLVRAPLHALAAGAGKDVPLLTGYTSEESRLFMVPTGAAEMLTHDMVTATARATGVPDEVLAAYRERYADLSPGELLTVLDSDRHFRIPAYDLAEAHAGTTWMYEFGWRSSVGDLGACHVLEVGFVFDNLHAHEILAGPDAPQGLADAMHRAWTGFATHGDPGWDRYDLPGWDRYDLPGWDRYDLGTRRVRLFDGAGDQVVHDPIARNRDLWRGSAEAGDHRPLMHRR</sequence>
<dbReference type="RefSeq" id="WP_397081374.1">
    <property type="nucleotide sequence ID" value="NZ_JBITGY010000003.1"/>
</dbReference>
<keyword evidence="6" id="KW-1185">Reference proteome</keyword>
<dbReference type="InterPro" id="IPR002018">
    <property type="entry name" value="CarbesteraseB"/>
</dbReference>
<gene>
    <name evidence="5" type="ORF">ACIBG2_12050</name>
</gene>
<dbReference type="InterPro" id="IPR050309">
    <property type="entry name" value="Type-B_Carboxylest/Lipase"/>
</dbReference>
<dbReference type="EC" id="3.1.1.-" evidence="3"/>